<dbReference type="InterPro" id="IPR001633">
    <property type="entry name" value="EAL_dom"/>
</dbReference>
<dbReference type="Pfam" id="PF08447">
    <property type="entry name" value="PAS_3"/>
    <property type="match status" value="1"/>
</dbReference>
<feature type="domain" description="PAC" evidence="2">
    <location>
        <begin position="118"/>
        <end position="168"/>
    </location>
</feature>
<dbReference type="Gene3D" id="3.20.20.450">
    <property type="entry name" value="EAL domain"/>
    <property type="match status" value="1"/>
</dbReference>
<dbReference type="SMART" id="SM00086">
    <property type="entry name" value="PAC"/>
    <property type="match status" value="1"/>
</dbReference>
<keyword evidence="5" id="KW-0808">Transferase</keyword>
<dbReference type="STRING" id="579748.TW81_06650"/>
<evidence type="ECO:0000259" key="2">
    <source>
        <dbReference type="PROSITE" id="PS50113"/>
    </source>
</evidence>
<gene>
    <name evidence="5" type="ORF">TW81_06650</name>
</gene>
<dbReference type="InterPro" id="IPR000014">
    <property type="entry name" value="PAS"/>
</dbReference>
<dbReference type="AlphaFoldDB" id="A0A0F4NPI8"/>
<dbReference type="PROSITE" id="PS50112">
    <property type="entry name" value="PAS"/>
    <property type="match status" value="1"/>
</dbReference>
<dbReference type="InterPro" id="IPR035965">
    <property type="entry name" value="PAS-like_dom_sf"/>
</dbReference>
<dbReference type="CDD" id="cd00130">
    <property type="entry name" value="PAS"/>
    <property type="match status" value="1"/>
</dbReference>
<dbReference type="PROSITE" id="PS50113">
    <property type="entry name" value="PAC"/>
    <property type="match status" value="1"/>
</dbReference>
<dbReference type="PANTHER" id="PTHR33121">
    <property type="entry name" value="CYCLIC DI-GMP PHOSPHODIESTERASE PDEF"/>
    <property type="match status" value="1"/>
</dbReference>
<feature type="domain" description="PAS" evidence="1">
    <location>
        <begin position="44"/>
        <end position="114"/>
    </location>
</feature>
<dbReference type="SMART" id="SM00052">
    <property type="entry name" value="EAL"/>
    <property type="match status" value="1"/>
</dbReference>
<evidence type="ECO:0000259" key="1">
    <source>
        <dbReference type="PROSITE" id="PS50112"/>
    </source>
</evidence>
<feature type="domain" description="GGDEF" evidence="4">
    <location>
        <begin position="197"/>
        <end position="330"/>
    </location>
</feature>
<dbReference type="RefSeq" id="WP_045954916.1">
    <property type="nucleotide sequence ID" value="NZ_JXXV01000012.1"/>
</dbReference>
<dbReference type="PANTHER" id="PTHR33121:SF79">
    <property type="entry name" value="CYCLIC DI-GMP PHOSPHODIESTERASE PDED-RELATED"/>
    <property type="match status" value="1"/>
</dbReference>
<dbReference type="InterPro" id="IPR000160">
    <property type="entry name" value="GGDEF_dom"/>
</dbReference>
<dbReference type="PATRIC" id="fig|579748.3.peg.1366"/>
<dbReference type="SUPFAM" id="SSF55785">
    <property type="entry name" value="PYP-like sensor domain (PAS domain)"/>
    <property type="match status" value="1"/>
</dbReference>
<name>A0A0F4NPI8_9VIBR</name>
<dbReference type="Gene3D" id="3.30.70.270">
    <property type="match status" value="1"/>
</dbReference>
<dbReference type="SUPFAM" id="SSF141868">
    <property type="entry name" value="EAL domain-like"/>
    <property type="match status" value="1"/>
</dbReference>
<keyword evidence="5" id="KW-0418">Kinase</keyword>
<comment type="caution">
    <text evidence="5">The sequence shown here is derived from an EMBL/GenBank/DDBJ whole genome shotgun (WGS) entry which is preliminary data.</text>
</comment>
<dbReference type="GO" id="GO:0016301">
    <property type="term" value="F:kinase activity"/>
    <property type="evidence" value="ECO:0007669"/>
    <property type="project" value="UniProtKB-KW"/>
</dbReference>
<dbReference type="InterPro" id="IPR001610">
    <property type="entry name" value="PAC"/>
</dbReference>
<evidence type="ECO:0000313" key="6">
    <source>
        <dbReference type="Proteomes" id="UP000033673"/>
    </source>
</evidence>
<dbReference type="GO" id="GO:0071111">
    <property type="term" value="F:cyclic-guanylate-specific phosphodiesterase activity"/>
    <property type="evidence" value="ECO:0007669"/>
    <property type="project" value="InterPro"/>
</dbReference>
<dbReference type="PROSITE" id="PS50883">
    <property type="entry name" value="EAL"/>
    <property type="match status" value="1"/>
</dbReference>
<dbReference type="InterPro" id="IPR043128">
    <property type="entry name" value="Rev_trsase/Diguanyl_cyclase"/>
</dbReference>
<dbReference type="OrthoDB" id="9805474at2"/>
<dbReference type="InterPro" id="IPR013655">
    <property type="entry name" value="PAS_fold_3"/>
</dbReference>
<sequence>MDLSIDTIAPHPELALVSDIKSELVEKIGSSVVGLTGAELDTLMNNHFSHMIDVLNDGIFYMSGDKQVCFYNPTFYSRFGIKSGLSELKTWTSLVHPQDQALFEDKVDEHIAQDSTRVTTQYRIRCTNGQYIWLEGTAVTKTVNGQKFMIGCHRDISERKLMESYVQQSSLTDGSSGLANEQKLAIDLDRLKTEGIDAYHLMYIQPGLTRSYQTLYGSQIMRNLLSHLTKVLGDFPERFVDMYRIQSHDFAIIVRGEFDDFALEKLAHRIAKVYKEAVRAIDFMVANEVSIGIYPNITDEVDTDEIVRVAARTCQFAANKGSTSVRVYSGATKAQIDRHFYIEQELGNAISSGKLSVKFQPIVCSKSERIASFESLVRWRSITMGEIYPDEFISVAEKKGLISDLGYFVFEKACRFINKYQQNHTESIKVNVNVSVLQLLSPQFPDTIKKMTDEHGIEASSIVLELTETILLDDNKDAISQLYRLKQFGFNLSLDDFGAGYSSLNSFFDLPLSQIKIDKSIAWRSLENPVTFEYLSFITNLCNSYSVDIVIEGIEDAAMQRVFTDMGAAYLQGYWFSKPLSIASASHYTKI</sequence>
<dbReference type="Pfam" id="PF00563">
    <property type="entry name" value="EAL"/>
    <property type="match status" value="1"/>
</dbReference>
<dbReference type="InterPro" id="IPR000700">
    <property type="entry name" value="PAS-assoc_C"/>
</dbReference>
<keyword evidence="6" id="KW-1185">Reference proteome</keyword>
<dbReference type="InterPro" id="IPR035919">
    <property type="entry name" value="EAL_sf"/>
</dbReference>
<dbReference type="InterPro" id="IPR050706">
    <property type="entry name" value="Cyclic-di-GMP_PDE-like"/>
</dbReference>
<evidence type="ECO:0000259" key="3">
    <source>
        <dbReference type="PROSITE" id="PS50883"/>
    </source>
</evidence>
<dbReference type="SUPFAM" id="SSF55073">
    <property type="entry name" value="Nucleotide cyclase"/>
    <property type="match status" value="1"/>
</dbReference>
<dbReference type="Gene3D" id="3.30.450.20">
    <property type="entry name" value="PAS domain"/>
    <property type="match status" value="1"/>
</dbReference>
<dbReference type="InterPro" id="IPR029787">
    <property type="entry name" value="Nucleotide_cyclase"/>
</dbReference>
<dbReference type="CDD" id="cd01948">
    <property type="entry name" value="EAL"/>
    <property type="match status" value="1"/>
</dbReference>
<evidence type="ECO:0000313" key="5">
    <source>
        <dbReference type="EMBL" id="KJY83996.1"/>
    </source>
</evidence>
<dbReference type="NCBIfam" id="TIGR00229">
    <property type="entry name" value="sensory_box"/>
    <property type="match status" value="1"/>
</dbReference>
<feature type="domain" description="EAL" evidence="3">
    <location>
        <begin position="339"/>
        <end position="591"/>
    </location>
</feature>
<dbReference type="PROSITE" id="PS50887">
    <property type="entry name" value="GGDEF"/>
    <property type="match status" value="1"/>
</dbReference>
<dbReference type="Proteomes" id="UP000033673">
    <property type="component" value="Unassembled WGS sequence"/>
</dbReference>
<organism evidence="5 6">
    <name type="scientific">Vibrio galatheae</name>
    <dbReference type="NCBI Taxonomy" id="579748"/>
    <lineage>
        <taxon>Bacteria</taxon>
        <taxon>Pseudomonadati</taxon>
        <taxon>Pseudomonadota</taxon>
        <taxon>Gammaproteobacteria</taxon>
        <taxon>Vibrionales</taxon>
        <taxon>Vibrionaceae</taxon>
        <taxon>Vibrio</taxon>
    </lineage>
</organism>
<protein>
    <submittedName>
        <fullName evidence="5">Histidine kinase</fullName>
    </submittedName>
</protein>
<proteinExistence type="predicted"/>
<dbReference type="EMBL" id="JXXV01000012">
    <property type="protein sequence ID" value="KJY83996.1"/>
    <property type="molecule type" value="Genomic_DNA"/>
</dbReference>
<evidence type="ECO:0000259" key="4">
    <source>
        <dbReference type="PROSITE" id="PS50887"/>
    </source>
</evidence>
<reference evidence="5 6" key="1">
    <citation type="journal article" date="2015" name="BMC Genomics">
        <title>Genome mining reveals unlocked bioactive potential of marine Gram-negative bacteria.</title>
        <authorList>
            <person name="Machado H."/>
            <person name="Sonnenschein E.C."/>
            <person name="Melchiorsen J."/>
            <person name="Gram L."/>
        </authorList>
    </citation>
    <scope>NUCLEOTIDE SEQUENCE [LARGE SCALE GENOMIC DNA]</scope>
    <source>
        <strain evidence="5 6">S2757</strain>
    </source>
</reference>
<accession>A0A0F4NPI8</accession>